<protein>
    <recommendedName>
        <fullName evidence="3">Heterokaryon incompatibility domain-containing protein</fullName>
    </recommendedName>
</protein>
<organism evidence="1 2">
    <name type="scientific">Orbilia oligospora</name>
    <name type="common">Nematode-trapping fungus</name>
    <name type="synonym">Arthrobotrys oligospora</name>
    <dbReference type="NCBI Taxonomy" id="2813651"/>
    <lineage>
        <taxon>Eukaryota</taxon>
        <taxon>Fungi</taxon>
        <taxon>Dikarya</taxon>
        <taxon>Ascomycota</taxon>
        <taxon>Pezizomycotina</taxon>
        <taxon>Orbiliomycetes</taxon>
        <taxon>Orbiliales</taxon>
        <taxon>Orbiliaceae</taxon>
        <taxon>Orbilia</taxon>
    </lineage>
</organism>
<reference evidence="1 2" key="1">
    <citation type="submission" date="2020-01" db="EMBL/GenBank/DDBJ databases">
        <authorList>
            <person name="Palmer J.M."/>
        </authorList>
    </citation>
    <scope>NUCLEOTIDE SEQUENCE [LARGE SCALE GENOMIC DNA]</scope>
    <source>
        <strain evidence="1 2">TWF970</strain>
    </source>
</reference>
<dbReference type="PANTHER" id="PTHR39596">
    <property type="match status" value="1"/>
</dbReference>
<dbReference type="OrthoDB" id="20872at2759"/>
<dbReference type="AlphaFoldDB" id="A0A7C8RAT4"/>
<dbReference type="Proteomes" id="UP000474640">
    <property type="component" value="Unassembled WGS sequence"/>
</dbReference>
<gene>
    <name evidence="1" type="ORF">TWF970_001978</name>
</gene>
<evidence type="ECO:0008006" key="3">
    <source>
        <dbReference type="Google" id="ProtNLM"/>
    </source>
</evidence>
<name>A0A7C8RAT4_ORBOL</name>
<evidence type="ECO:0000313" key="1">
    <source>
        <dbReference type="EMBL" id="KAF3282035.1"/>
    </source>
</evidence>
<sequence length="550" mass="61269">MAGGMTLDPNGIATQAIFSPSMIEQVVYSCGTIDKAPEGVCKHRLWNLASSSARGLVEIFSISEMVRQEGCELSSKFHLEKHGACNVQICQLNDENTTKVPQLHLLCKSQNCGTINFSQAKLNKIDIAEISKPGATAWTLNEKDPQPGAKNYLAISHVWANGTGELGCEGIWWDAISIPSDKDKRVKAIQNMHDNYKKAKHTVVFDLELADFKWTGDGHSCLALALSTWFSRGWTALELRSSESVKVVFKNPNGGRRVLKDLDSKIVQPSMHLYAHPGWKSVAEHIRWLRRNQSNFNRPSEYPDFGVFPGSIAFTVTPIESQRSDFTIDSLLSILEPRYTCWARDRIIIAALLVGTNSKTPDQTWFDPEQPCADISRKILIKIGSISYHSIFHDEVPIFESGPWSWCPPSLFGFGSRAYSPGSVYSVGAFLSVGTDGHLYGNWNVFELPDDAADRLRPHASHPHLKSRIMVALREHTNFYLLSARESRQISKYLLAKATEQYTNDQKSKCWQGAGGYSPPPAKVFQYVGIVIGQLPPDAECIAHGQNCRL</sequence>
<comment type="caution">
    <text evidence="1">The sequence shown here is derived from an EMBL/GenBank/DDBJ whole genome shotgun (WGS) entry which is preliminary data.</text>
</comment>
<dbReference type="PANTHER" id="PTHR39596:SF2">
    <property type="entry name" value="HET DOMAIN PROTEIN (AFU_ORTHOLOGUE AFUA_1G17550)-RELATED"/>
    <property type="match status" value="1"/>
</dbReference>
<dbReference type="EMBL" id="JAABOJ010000014">
    <property type="protein sequence ID" value="KAF3282035.1"/>
    <property type="molecule type" value="Genomic_DNA"/>
</dbReference>
<proteinExistence type="predicted"/>
<evidence type="ECO:0000313" key="2">
    <source>
        <dbReference type="Proteomes" id="UP000474640"/>
    </source>
</evidence>
<accession>A0A7C8RAT4</accession>